<evidence type="ECO:0000313" key="3">
    <source>
        <dbReference type="EMBL" id="ATA87819.1"/>
    </source>
</evidence>
<evidence type="ECO:0000259" key="2">
    <source>
        <dbReference type="PROSITE" id="PS50076"/>
    </source>
</evidence>
<dbReference type="Proteomes" id="UP000217250">
    <property type="component" value="Chromosome"/>
</dbReference>
<dbReference type="FunFam" id="2.60.260.20:FF:000013">
    <property type="entry name" value="DnaJ subfamily B member 11"/>
    <property type="match status" value="1"/>
</dbReference>
<protein>
    <submittedName>
        <fullName evidence="3">Molecular chaperone DnaJ</fullName>
    </submittedName>
</protein>
<dbReference type="CDD" id="cd06257">
    <property type="entry name" value="DnaJ"/>
    <property type="match status" value="1"/>
</dbReference>
<dbReference type="SUPFAM" id="SSF49493">
    <property type="entry name" value="HSP40/DnaJ peptide-binding domain"/>
    <property type="match status" value="2"/>
</dbReference>
<dbReference type="Gene3D" id="1.10.287.110">
    <property type="entry name" value="DnaJ domain"/>
    <property type="match status" value="1"/>
</dbReference>
<dbReference type="AlphaFoldDB" id="A0A250FRK7"/>
<organism evidence="3 4">
    <name type="scientific">Capnocytophaga gingivalis</name>
    <dbReference type="NCBI Taxonomy" id="1017"/>
    <lineage>
        <taxon>Bacteria</taxon>
        <taxon>Pseudomonadati</taxon>
        <taxon>Bacteroidota</taxon>
        <taxon>Flavobacteriia</taxon>
        <taxon>Flavobacteriales</taxon>
        <taxon>Flavobacteriaceae</taxon>
        <taxon>Capnocytophaga</taxon>
    </lineage>
</organism>
<dbReference type="CDD" id="cd10747">
    <property type="entry name" value="DnaJ_C"/>
    <property type="match status" value="1"/>
</dbReference>
<dbReference type="PROSITE" id="PS00636">
    <property type="entry name" value="DNAJ_1"/>
    <property type="match status" value="1"/>
</dbReference>
<feature type="domain" description="J" evidence="2">
    <location>
        <begin position="5"/>
        <end position="70"/>
    </location>
</feature>
<accession>A0A250FRK7</accession>
<dbReference type="EMBL" id="CP022386">
    <property type="protein sequence ID" value="ATA87819.1"/>
    <property type="molecule type" value="Genomic_DNA"/>
</dbReference>
<gene>
    <name evidence="3" type="ORF">CGC50_12195</name>
</gene>
<dbReference type="OrthoDB" id="9779889at2"/>
<dbReference type="InterPro" id="IPR018253">
    <property type="entry name" value="DnaJ_domain_CS"/>
</dbReference>
<dbReference type="PRINTS" id="PR00625">
    <property type="entry name" value="JDOMAIN"/>
</dbReference>
<dbReference type="Pfam" id="PF01556">
    <property type="entry name" value="DnaJ_C"/>
    <property type="match status" value="1"/>
</dbReference>
<dbReference type="PANTHER" id="PTHR43096:SF52">
    <property type="entry name" value="DNAJ HOMOLOG 1, MITOCHONDRIAL-RELATED"/>
    <property type="match status" value="1"/>
</dbReference>
<dbReference type="InterPro" id="IPR002939">
    <property type="entry name" value="DnaJ_C"/>
</dbReference>
<dbReference type="KEGG" id="cgh:CGC50_12195"/>
<reference evidence="4" key="1">
    <citation type="submission" date="2017-06" db="EMBL/GenBank/DDBJ databases">
        <title>Capnocytophaga spp. assemblies.</title>
        <authorList>
            <person name="Gulvik C.A."/>
        </authorList>
    </citation>
    <scope>NUCLEOTIDE SEQUENCE [LARGE SCALE GENOMIC DNA]</scope>
    <source>
        <strain evidence="4">H1496</strain>
    </source>
</reference>
<dbReference type="GeneID" id="84809295"/>
<dbReference type="InterPro" id="IPR036869">
    <property type="entry name" value="J_dom_sf"/>
</dbReference>
<name>A0A250FRK7_9FLAO</name>
<dbReference type="RefSeq" id="WP_095911015.1">
    <property type="nucleotide sequence ID" value="NZ_CP022386.1"/>
</dbReference>
<dbReference type="Gene3D" id="2.60.260.20">
    <property type="entry name" value="Urease metallochaperone UreE, N-terminal domain"/>
    <property type="match status" value="2"/>
</dbReference>
<dbReference type="InterPro" id="IPR001623">
    <property type="entry name" value="DnaJ_domain"/>
</dbReference>
<dbReference type="InterPro" id="IPR008971">
    <property type="entry name" value="HSP40/DnaJ_pept-bd"/>
</dbReference>
<evidence type="ECO:0000256" key="1">
    <source>
        <dbReference type="ARBA" id="ARBA00023186"/>
    </source>
</evidence>
<sequence length="303" mass="33752">MAYIDYYKVLGVDKSASSKEIKKAYRQLARKYHPDMNPNDKSAEQRFKEINEAYEVLGNSKNRAKYDKYGKDWQHSEAFENAQRQGGNPFGGFEGATYTNENDFSDFFKEIFGKEAGFARSNYGSAYGKFKGQDLQTVISLSLAEAATTHPVTFSVNGKNIRITLPAGVQNNQQIKLKGYGTEGVNGGPNGDLYITIHIHPDPIFERVGNDLKTKVTIDMYTAILGGEVQVNTLSGKVKLKVKPETQPGTTVRLKGKGFPVYKEGAFGDLFITYTVELPKNLSDKQKQLLEQMKKLQENGTTA</sequence>
<dbReference type="PANTHER" id="PTHR43096">
    <property type="entry name" value="DNAJ HOMOLOG 1, MITOCHONDRIAL-RELATED"/>
    <property type="match status" value="1"/>
</dbReference>
<dbReference type="GO" id="GO:0005737">
    <property type="term" value="C:cytoplasm"/>
    <property type="evidence" value="ECO:0007669"/>
    <property type="project" value="TreeGrafter"/>
</dbReference>
<dbReference type="SUPFAM" id="SSF46565">
    <property type="entry name" value="Chaperone J-domain"/>
    <property type="match status" value="1"/>
</dbReference>
<evidence type="ECO:0000313" key="4">
    <source>
        <dbReference type="Proteomes" id="UP000217250"/>
    </source>
</evidence>
<dbReference type="Pfam" id="PF00226">
    <property type="entry name" value="DnaJ"/>
    <property type="match status" value="1"/>
</dbReference>
<proteinExistence type="predicted"/>
<dbReference type="SMART" id="SM00271">
    <property type="entry name" value="DnaJ"/>
    <property type="match status" value="1"/>
</dbReference>
<keyword evidence="1" id="KW-0143">Chaperone</keyword>
<dbReference type="PROSITE" id="PS50076">
    <property type="entry name" value="DNAJ_2"/>
    <property type="match status" value="1"/>
</dbReference>
<dbReference type="GO" id="GO:0051082">
    <property type="term" value="F:unfolded protein binding"/>
    <property type="evidence" value="ECO:0007669"/>
    <property type="project" value="InterPro"/>
</dbReference>
<dbReference type="GO" id="GO:0042026">
    <property type="term" value="P:protein refolding"/>
    <property type="evidence" value="ECO:0007669"/>
    <property type="project" value="TreeGrafter"/>
</dbReference>